<organism evidence="2 3">
    <name type="scientific">Sunxiuqinia elliptica</name>
    <dbReference type="NCBI Taxonomy" id="655355"/>
    <lineage>
        <taxon>Bacteria</taxon>
        <taxon>Pseudomonadati</taxon>
        <taxon>Bacteroidota</taxon>
        <taxon>Bacteroidia</taxon>
        <taxon>Marinilabiliales</taxon>
        <taxon>Prolixibacteraceae</taxon>
        <taxon>Sunxiuqinia</taxon>
    </lineage>
</organism>
<dbReference type="Proteomes" id="UP000294848">
    <property type="component" value="Unassembled WGS sequence"/>
</dbReference>
<feature type="chain" id="PRO_5020661410" evidence="1">
    <location>
        <begin position="22"/>
        <end position="725"/>
    </location>
</feature>
<name>A0A4V3BYT0_9BACT</name>
<protein>
    <submittedName>
        <fullName evidence="2">Uncharacterized protein</fullName>
    </submittedName>
</protein>
<dbReference type="PANTHER" id="PTHR41339:SF1">
    <property type="entry name" value="SECRETED PROTEIN"/>
    <property type="match status" value="1"/>
</dbReference>
<dbReference type="InterPro" id="IPR011050">
    <property type="entry name" value="Pectin_lyase_fold/virulence"/>
</dbReference>
<comment type="caution">
    <text evidence="2">The sequence shown here is derived from an EMBL/GenBank/DDBJ whole genome shotgun (WGS) entry which is preliminary data.</text>
</comment>
<evidence type="ECO:0000256" key="1">
    <source>
        <dbReference type="SAM" id="SignalP"/>
    </source>
</evidence>
<evidence type="ECO:0000313" key="2">
    <source>
        <dbReference type="EMBL" id="TDO03719.1"/>
    </source>
</evidence>
<dbReference type="RefSeq" id="WP_133464020.1">
    <property type="nucleotide sequence ID" value="NZ_SNWI01000002.1"/>
</dbReference>
<reference evidence="2 3" key="1">
    <citation type="submission" date="2019-03" db="EMBL/GenBank/DDBJ databases">
        <title>Freshwater and sediment microbial communities from various areas in North America, analyzing microbe dynamics in response to fracking.</title>
        <authorList>
            <person name="Lamendella R."/>
        </authorList>
    </citation>
    <scope>NUCLEOTIDE SEQUENCE [LARGE SCALE GENOMIC DNA]</scope>
    <source>
        <strain evidence="2 3">114D</strain>
    </source>
</reference>
<dbReference type="EMBL" id="SNWI01000002">
    <property type="protein sequence ID" value="TDO03719.1"/>
    <property type="molecule type" value="Genomic_DNA"/>
</dbReference>
<evidence type="ECO:0000313" key="3">
    <source>
        <dbReference type="Proteomes" id="UP000294848"/>
    </source>
</evidence>
<dbReference type="OrthoDB" id="1521716at2"/>
<feature type="signal peptide" evidence="1">
    <location>
        <begin position="1"/>
        <end position="21"/>
    </location>
</feature>
<keyword evidence="1" id="KW-0732">Signal</keyword>
<dbReference type="PROSITE" id="PS51257">
    <property type="entry name" value="PROKAR_LIPOPROTEIN"/>
    <property type="match status" value="1"/>
</dbReference>
<proteinExistence type="predicted"/>
<dbReference type="SUPFAM" id="SSF51126">
    <property type="entry name" value="Pectin lyase-like"/>
    <property type="match status" value="2"/>
</dbReference>
<sequence length="725" mass="75280">MKNLLLVVFAILLVAVTGCNEDDPTPENPQENYELEGEVTTDMTLDASNKYTLNGELIVRAGASLTIPAGTVIEAVGGQVSYIAVAQDAKIFINGTATQPVVMTSDDKTPGSWGGLVICGKAPTNKSDASAGAEVSGLSYGGTVADDNSGVIKYLRVEYTGFNYTEEKQFNGVSFFGVGSGTEVDYVVSYMGKDDGIEFFGGTVNASHLVSVGSDDDGIDFADGWSGTGEYWVALNSTKSGIEGSNNGDNGAATPMTNATLRNLTVYGMGEKPFYLKEGAGQVTIDNLVIGGLVDSKEQAIFYADGDDTDAAARIAAGDVVVNNVRFVDMAAGQTKAVEGLALNENLTATGAGNGIEKPDWMPDALNQVSESLTVFGDAPSGEAIALGGDVTTDLVLDAGTDYKLIGGLIVKAGASLTIPAGTVIEAVGGQTSYIAVAQDAQIFINGTAEAPVVMTSDDPTPGSWGGLVVCGKAPTNKSDLSAGAEVSGLSYGGNEPEDNSGVIKYLRVEYTGFNYTEERQFNGVSFFGVGSGTEVDYVVSYKGKDDGIEFFGGTVNASHLVSVYSDDDGIDFADGWSGTGEYWLSLYSTKSGIEGSNNGDNAEATPMTDAKLKNLTVYGMGEKPFYFKEGGGKQTIDNIVIGGLVEGKSHAYFYADADAVARITAGDIVVTNCNFLNIGDHDKTDNGLTVAENMEATGAGNGIGKPDWLSDALNTASNGELVVE</sequence>
<dbReference type="AlphaFoldDB" id="A0A4V3BYT0"/>
<gene>
    <name evidence="2" type="ORF">DET52_10250</name>
</gene>
<accession>A0A4V3BYT0</accession>
<dbReference type="PANTHER" id="PTHR41339">
    <property type="entry name" value="LIPL48"/>
    <property type="match status" value="1"/>
</dbReference>